<comment type="caution">
    <text evidence="8">The sequence shown here is derived from an EMBL/GenBank/DDBJ whole genome shotgun (WGS) entry which is preliminary data.</text>
</comment>
<evidence type="ECO:0000256" key="1">
    <source>
        <dbReference type="ARBA" id="ARBA00010641"/>
    </source>
</evidence>
<keyword evidence="4" id="KW-0238">DNA-binding</keyword>
<dbReference type="Pfam" id="PF08281">
    <property type="entry name" value="Sigma70_r4_2"/>
    <property type="match status" value="1"/>
</dbReference>
<dbReference type="GO" id="GO:0016987">
    <property type="term" value="F:sigma factor activity"/>
    <property type="evidence" value="ECO:0007669"/>
    <property type="project" value="UniProtKB-KW"/>
</dbReference>
<dbReference type="InterPro" id="IPR007627">
    <property type="entry name" value="RNA_pol_sigma70_r2"/>
</dbReference>
<keyword evidence="5" id="KW-0804">Transcription</keyword>
<dbReference type="EMBL" id="MDAL01000018">
    <property type="protein sequence ID" value="PMN92340.1"/>
    <property type="molecule type" value="Genomic_DNA"/>
</dbReference>
<dbReference type="GO" id="GO:0003677">
    <property type="term" value="F:DNA binding"/>
    <property type="evidence" value="ECO:0007669"/>
    <property type="project" value="UniProtKB-KW"/>
</dbReference>
<gene>
    <name evidence="8" type="ORF">BCT23_15240</name>
</gene>
<dbReference type="RefSeq" id="WP_102390835.1">
    <property type="nucleotide sequence ID" value="NZ_MDAL01000018.1"/>
</dbReference>
<proteinExistence type="inferred from homology"/>
<keyword evidence="3" id="KW-0731">Sigma factor</keyword>
<dbReference type="Gene3D" id="1.10.10.10">
    <property type="entry name" value="Winged helix-like DNA-binding domain superfamily/Winged helix DNA-binding domain"/>
    <property type="match status" value="1"/>
</dbReference>
<dbReference type="InterPro" id="IPR013324">
    <property type="entry name" value="RNA_pol_sigma_r3/r4-like"/>
</dbReference>
<evidence type="ECO:0000259" key="6">
    <source>
        <dbReference type="Pfam" id="PF04542"/>
    </source>
</evidence>
<comment type="similarity">
    <text evidence="1">Belongs to the sigma-70 factor family. ECF subfamily.</text>
</comment>
<dbReference type="InterPro" id="IPR013325">
    <property type="entry name" value="RNA_pol_sigma_r2"/>
</dbReference>
<dbReference type="InterPro" id="IPR036388">
    <property type="entry name" value="WH-like_DNA-bd_sf"/>
</dbReference>
<dbReference type="Proteomes" id="UP000235387">
    <property type="component" value="Unassembled WGS sequence"/>
</dbReference>
<accession>A0A2N7LB25</accession>
<dbReference type="Pfam" id="PF04542">
    <property type="entry name" value="Sigma70_r2"/>
    <property type="match status" value="1"/>
</dbReference>
<dbReference type="GO" id="GO:0006352">
    <property type="term" value="P:DNA-templated transcription initiation"/>
    <property type="evidence" value="ECO:0007669"/>
    <property type="project" value="InterPro"/>
</dbReference>
<evidence type="ECO:0000256" key="3">
    <source>
        <dbReference type="ARBA" id="ARBA00023082"/>
    </source>
</evidence>
<dbReference type="SUPFAM" id="SSF88946">
    <property type="entry name" value="Sigma2 domain of RNA polymerase sigma factors"/>
    <property type="match status" value="1"/>
</dbReference>
<dbReference type="InterPro" id="IPR013249">
    <property type="entry name" value="RNA_pol_sigma70_r4_t2"/>
</dbReference>
<evidence type="ECO:0000256" key="4">
    <source>
        <dbReference type="ARBA" id="ARBA00023125"/>
    </source>
</evidence>
<protein>
    <submittedName>
        <fullName evidence="8">RNA polymerase subunit sigma-24</fullName>
    </submittedName>
</protein>
<keyword evidence="2" id="KW-0805">Transcription regulation</keyword>
<feature type="domain" description="RNA polymerase sigma-70 region 2" evidence="6">
    <location>
        <begin position="15"/>
        <end position="76"/>
    </location>
</feature>
<evidence type="ECO:0000313" key="9">
    <source>
        <dbReference type="Proteomes" id="UP000235387"/>
    </source>
</evidence>
<dbReference type="InterPro" id="IPR039425">
    <property type="entry name" value="RNA_pol_sigma-70-like"/>
</dbReference>
<organism evidence="8 9">
    <name type="scientific">Enterovibrio norvegicus</name>
    <dbReference type="NCBI Taxonomy" id="188144"/>
    <lineage>
        <taxon>Bacteria</taxon>
        <taxon>Pseudomonadati</taxon>
        <taxon>Pseudomonadota</taxon>
        <taxon>Gammaproteobacteria</taxon>
        <taxon>Vibrionales</taxon>
        <taxon>Vibrionaceae</taxon>
        <taxon>Enterovibrio</taxon>
    </lineage>
</organism>
<dbReference type="Gene3D" id="1.10.1740.10">
    <property type="match status" value="1"/>
</dbReference>
<reference evidence="9" key="1">
    <citation type="submission" date="2016-07" db="EMBL/GenBank/DDBJ databases">
        <title>Nontailed viruses are major unrecognized killers of bacteria in the ocean.</title>
        <authorList>
            <person name="Kauffman K."/>
            <person name="Hussain F."/>
            <person name="Yang J."/>
            <person name="Arevalo P."/>
            <person name="Brown J."/>
            <person name="Cutler M."/>
            <person name="Kelly L."/>
            <person name="Polz M.F."/>
        </authorList>
    </citation>
    <scope>NUCLEOTIDE SEQUENCE [LARGE SCALE GENOMIC DNA]</scope>
    <source>
        <strain evidence="9">10N.261.45.A10</strain>
    </source>
</reference>
<evidence type="ECO:0000313" key="8">
    <source>
        <dbReference type="EMBL" id="PMN92340.1"/>
    </source>
</evidence>
<evidence type="ECO:0000259" key="7">
    <source>
        <dbReference type="Pfam" id="PF08281"/>
    </source>
</evidence>
<dbReference type="PANTHER" id="PTHR43133">
    <property type="entry name" value="RNA POLYMERASE ECF-TYPE SIGMA FACTO"/>
    <property type="match status" value="1"/>
</dbReference>
<dbReference type="PANTHER" id="PTHR43133:SF8">
    <property type="entry name" value="RNA POLYMERASE SIGMA FACTOR HI_1459-RELATED"/>
    <property type="match status" value="1"/>
</dbReference>
<feature type="domain" description="RNA polymerase sigma factor 70 region 4 type 2" evidence="7">
    <location>
        <begin position="112"/>
        <end position="159"/>
    </location>
</feature>
<evidence type="ECO:0000256" key="5">
    <source>
        <dbReference type="ARBA" id="ARBA00023163"/>
    </source>
</evidence>
<dbReference type="NCBIfam" id="TIGR02937">
    <property type="entry name" value="sigma70-ECF"/>
    <property type="match status" value="1"/>
</dbReference>
<evidence type="ECO:0000256" key="2">
    <source>
        <dbReference type="ARBA" id="ARBA00023015"/>
    </source>
</evidence>
<dbReference type="AlphaFoldDB" id="A0A2N7LB25"/>
<dbReference type="InterPro" id="IPR014284">
    <property type="entry name" value="RNA_pol_sigma-70_dom"/>
</dbReference>
<dbReference type="SUPFAM" id="SSF88659">
    <property type="entry name" value="Sigma3 and sigma4 domains of RNA polymerase sigma factors"/>
    <property type="match status" value="1"/>
</dbReference>
<sequence length="171" mass="20118">MLNFFRKRRKVIFTEDLLNQLFRYSLSLCHHESQAYDLVQSCCEKMLKSEDETMHNKAYMLRVIRNEFVDHCRRNQLELITSADLMDDEENDGLAFNELEQMTIDEQHVDILLASISAKERELLYLWAVEGFSIQEIATLTNIPRGTLLSRLSRMKARLVDDFGHMLKQVS</sequence>
<name>A0A2N7LB25_9GAMM</name>